<comment type="similarity">
    <text evidence="1">Belongs to the pseudomonas-type ThrB family.</text>
</comment>
<sequence length="335" mass="36665">MVWGDDSGLRYAEAALASYGLDAATPLRLISLSENATFLVGEDPPVGVLRVYRPDYQTEAAKRSELAWIDALRAAEVVATPAVIATAGGDELARVELGGDARDCVMFEFVAGRELATSGRASSDPAVYGRVGAIVATLHRQVLEWRQPDWFERMHWDAESILGPAAPWGDWRRAPALSADDVSIIERAEARLRERLADYPQTPRNSGLVHCDLRTTNVLEGPDGTLWVIDFDDSGYSWLLWDLCSTTSFIEHTDEVDGIVRAWLAGYTAERPLDALDLAAIPDLVFLRRLHLLAWIGSHPGADAAVEIGEAHAIGTVDVARRYLSGRFLAAISEE</sequence>
<dbReference type="GO" id="GO:0004413">
    <property type="term" value="F:homoserine kinase activity"/>
    <property type="evidence" value="ECO:0007669"/>
    <property type="project" value="TreeGrafter"/>
</dbReference>
<dbReference type="InterPro" id="IPR002575">
    <property type="entry name" value="Aminoglycoside_PTrfase"/>
</dbReference>
<dbReference type="AlphaFoldDB" id="A0A939LVP1"/>
<evidence type="ECO:0000256" key="1">
    <source>
        <dbReference type="ARBA" id="ARBA00038240"/>
    </source>
</evidence>
<dbReference type="PANTHER" id="PTHR21064:SF6">
    <property type="entry name" value="AMINOGLYCOSIDE PHOSPHOTRANSFERASE DOMAIN-CONTAINING PROTEIN"/>
    <property type="match status" value="1"/>
</dbReference>
<comment type="caution">
    <text evidence="3">The sequence shown here is derived from an EMBL/GenBank/DDBJ whole genome shotgun (WGS) entry which is preliminary data.</text>
</comment>
<dbReference type="RefSeq" id="WP_208044277.1">
    <property type="nucleotide sequence ID" value="NZ_JAGDYL010000001.1"/>
</dbReference>
<dbReference type="Proteomes" id="UP000664398">
    <property type="component" value="Unassembled WGS sequence"/>
</dbReference>
<evidence type="ECO:0000313" key="3">
    <source>
        <dbReference type="EMBL" id="MBO1803788.1"/>
    </source>
</evidence>
<dbReference type="InterPro" id="IPR011009">
    <property type="entry name" value="Kinase-like_dom_sf"/>
</dbReference>
<evidence type="ECO:0000313" key="4">
    <source>
        <dbReference type="Proteomes" id="UP000664398"/>
    </source>
</evidence>
<accession>A0A939LVP1</accession>
<proteinExistence type="inferred from homology"/>
<organism evidence="3 4">
    <name type="scientific">Leucobacter ruminantium</name>
    <dbReference type="NCBI Taxonomy" id="1289170"/>
    <lineage>
        <taxon>Bacteria</taxon>
        <taxon>Bacillati</taxon>
        <taxon>Actinomycetota</taxon>
        <taxon>Actinomycetes</taxon>
        <taxon>Micrococcales</taxon>
        <taxon>Microbacteriaceae</taxon>
        <taxon>Leucobacter</taxon>
    </lineage>
</organism>
<dbReference type="SUPFAM" id="SSF56112">
    <property type="entry name" value="Protein kinase-like (PK-like)"/>
    <property type="match status" value="1"/>
</dbReference>
<dbReference type="PANTHER" id="PTHR21064">
    <property type="entry name" value="AMINOGLYCOSIDE PHOSPHOTRANSFERASE DOMAIN-CONTAINING PROTEIN-RELATED"/>
    <property type="match status" value="1"/>
</dbReference>
<protein>
    <submittedName>
        <fullName evidence="3">Phosphotransferase</fullName>
    </submittedName>
</protein>
<dbReference type="Gene3D" id="3.90.1200.10">
    <property type="match status" value="1"/>
</dbReference>
<dbReference type="Pfam" id="PF01636">
    <property type="entry name" value="APH"/>
    <property type="match status" value="1"/>
</dbReference>
<name>A0A939LVP1_9MICO</name>
<dbReference type="EMBL" id="JAGDYL010000001">
    <property type="protein sequence ID" value="MBO1803788.1"/>
    <property type="molecule type" value="Genomic_DNA"/>
</dbReference>
<gene>
    <name evidence="3" type="ORF">J4H91_00440</name>
</gene>
<keyword evidence="4" id="KW-1185">Reference proteome</keyword>
<dbReference type="InterPro" id="IPR050249">
    <property type="entry name" value="Pseudomonas-type_ThrB"/>
</dbReference>
<feature type="domain" description="Aminoglycoside phosphotransferase" evidence="2">
    <location>
        <begin position="33"/>
        <end position="273"/>
    </location>
</feature>
<evidence type="ECO:0000259" key="2">
    <source>
        <dbReference type="Pfam" id="PF01636"/>
    </source>
</evidence>
<reference evidence="3" key="1">
    <citation type="submission" date="2021-03" db="EMBL/GenBank/DDBJ databases">
        <title>Leucobacter chromiisoli sp. nov., isolated from chromium-containing soil of chemical plant.</title>
        <authorList>
            <person name="Xu Z."/>
        </authorList>
    </citation>
    <scope>NUCLEOTIDE SEQUENCE</scope>
    <source>
        <strain evidence="3">A2</strain>
    </source>
</reference>
<dbReference type="GO" id="GO:0009088">
    <property type="term" value="P:threonine biosynthetic process"/>
    <property type="evidence" value="ECO:0007669"/>
    <property type="project" value="TreeGrafter"/>
</dbReference>